<dbReference type="InterPro" id="IPR052612">
    <property type="entry name" value="ANP_Clearance_Receptor"/>
</dbReference>
<evidence type="ECO:0000313" key="7">
    <source>
        <dbReference type="EMBL" id="CAG2216918.1"/>
    </source>
</evidence>
<comment type="caution">
    <text evidence="7">The sequence shown here is derived from an EMBL/GenBank/DDBJ whole genome shotgun (WGS) entry which is preliminary data.</text>
</comment>
<dbReference type="EMBL" id="CAJPWZ010001496">
    <property type="protein sequence ID" value="CAG2216918.1"/>
    <property type="molecule type" value="Genomic_DNA"/>
</dbReference>
<evidence type="ECO:0000256" key="1">
    <source>
        <dbReference type="ARBA" id="ARBA00004370"/>
    </source>
</evidence>
<dbReference type="GO" id="GO:0038023">
    <property type="term" value="F:signaling receptor activity"/>
    <property type="evidence" value="ECO:0007669"/>
    <property type="project" value="TreeGrafter"/>
</dbReference>
<dbReference type="PANTHER" id="PTHR44755:SF11">
    <property type="entry name" value="ATRIAL NATRIURETIC PEPTIDE RECEPTOR 3 ISOFORM X1"/>
    <property type="match status" value="1"/>
</dbReference>
<keyword evidence="8" id="KW-1185">Reference proteome</keyword>
<dbReference type="OrthoDB" id="302535at2759"/>
<proteinExistence type="predicted"/>
<feature type="chain" id="PRO_5035926072" description="Receptor ligand binding region domain-containing protein" evidence="5">
    <location>
        <begin position="18"/>
        <end position="485"/>
    </location>
</feature>
<keyword evidence="3" id="KW-1133">Transmembrane helix</keyword>
<evidence type="ECO:0000313" key="8">
    <source>
        <dbReference type="Proteomes" id="UP000683360"/>
    </source>
</evidence>
<dbReference type="PANTHER" id="PTHR44755">
    <property type="entry name" value="NATRIURETIC PEPTIDE RECEPTOR 3-RELATED"/>
    <property type="match status" value="1"/>
</dbReference>
<evidence type="ECO:0000256" key="5">
    <source>
        <dbReference type="SAM" id="SignalP"/>
    </source>
</evidence>
<dbReference type="GO" id="GO:0016020">
    <property type="term" value="C:membrane"/>
    <property type="evidence" value="ECO:0007669"/>
    <property type="project" value="UniProtKB-SubCell"/>
</dbReference>
<dbReference type="GO" id="GO:0017046">
    <property type="term" value="F:peptide hormone binding"/>
    <property type="evidence" value="ECO:0007669"/>
    <property type="project" value="TreeGrafter"/>
</dbReference>
<keyword evidence="2" id="KW-0812">Transmembrane</keyword>
<evidence type="ECO:0000259" key="6">
    <source>
        <dbReference type="Pfam" id="PF01094"/>
    </source>
</evidence>
<feature type="domain" description="Receptor ligand binding region" evidence="6">
    <location>
        <begin position="63"/>
        <end position="192"/>
    </location>
</feature>
<dbReference type="InterPro" id="IPR001828">
    <property type="entry name" value="ANF_lig-bd_rcpt"/>
</dbReference>
<sequence>MYCELVYFLVLYSGCFGQQQNKTFDTYHTSRDIIEEYSKNNLDIKALVLLPTDDIFEYSMSRLMPAIELATENIASWINFGKYNVSFSLSYADSKCSEIYAMKAAISSVYESVSKANVFFGPVCNVAVAPVARQSVFWNIPLLSVGAFADDFLLQKQNYALLTRAGPSTAMQLSDYVGTVMKRFNWSKASFVRNLFDSPQGGRYHYITCMNLLNNLKNIIDANYNIYDIERADEWFTRLFLEEISNRFAGLWAVSEKSEGFVMVNMSLLIPANESYLFSASKISPAILIGLQNANNSYWNNTSVTITSADSRCRESICMNEAIKLYVNHRPQIFIGPTCDLAVAPVARQASLWNIPIISVGALARDFRINKKKSYNLLTRLGPANLNTLSYFLKHLFEKTRFQKIKMLYSRDEAKDVFDLFCHHVTESIVNDLHDQSPNISMTFYRMEEPLDVTKVLKTQISLSFGGKLYDRDMRLGYRVVMMML</sequence>
<protein>
    <recommendedName>
        <fullName evidence="6">Receptor ligand binding region domain-containing protein</fullName>
    </recommendedName>
</protein>
<dbReference type="Proteomes" id="UP000683360">
    <property type="component" value="Unassembled WGS sequence"/>
</dbReference>
<organism evidence="7 8">
    <name type="scientific">Mytilus edulis</name>
    <name type="common">Blue mussel</name>
    <dbReference type="NCBI Taxonomy" id="6550"/>
    <lineage>
        <taxon>Eukaryota</taxon>
        <taxon>Metazoa</taxon>
        <taxon>Spiralia</taxon>
        <taxon>Lophotrochozoa</taxon>
        <taxon>Mollusca</taxon>
        <taxon>Bivalvia</taxon>
        <taxon>Autobranchia</taxon>
        <taxon>Pteriomorphia</taxon>
        <taxon>Mytilida</taxon>
        <taxon>Mytiloidea</taxon>
        <taxon>Mytilidae</taxon>
        <taxon>Mytilinae</taxon>
        <taxon>Mytilus</taxon>
    </lineage>
</organism>
<dbReference type="AlphaFoldDB" id="A0A8S3SCJ1"/>
<dbReference type="GO" id="GO:0007165">
    <property type="term" value="P:signal transduction"/>
    <property type="evidence" value="ECO:0007669"/>
    <property type="project" value="TreeGrafter"/>
</dbReference>
<feature type="signal peptide" evidence="5">
    <location>
        <begin position="1"/>
        <end position="17"/>
    </location>
</feature>
<accession>A0A8S3SCJ1</accession>
<evidence type="ECO:0000256" key="3">
    <source>
        <dbReference type="ARBA" id="ARBA00022989"/>
    </source>
</evidence>
<comment type="subcellular location">
    <subcellularLocation>
        <location evidence="1">Membrane</location>
    </subcellularLocation>
</comment>
<feature type="domain" description="Receptor ligand binding region" evidence="6">
    <location>
        <begin position="293"/>
        <end position="427"/>
    </location>
</feature>
<dbReference type="InterPro" id="IPR028082">
    <property type="entry name" value="Peripla_BP_I"/>
</dbReference>
<keyword evidence="5" id="KW-0732">Signal</keyword>
<dbReference type="SUPFAM" id="SSF53822">
    <property type="entry name" value="Periplasmic binding protein-like I"/>
    <property type="match status" value="2"/>
</dbReference>
<dbReference type="Pfam" id="PF01094">
    <property type="entry name" value="ANF_receptor"/>
    <property type="match status" value="2"/>
</dbReference>
<reference evidence="7" key="1">
    <citation type="submission" date="2021-03" db="EMBL/GenBank/DDBJ databases">
        <authorList>
            <person name="Bekaert M."/>
        </authorList>
    </citation>
    <scope>NUCLEOTIDE SEQUENCE</scope>
</reference>
<dbReference type="Gene3D" id="3.40.50.2300">
    <property type="match status" value="2"/>
</dbReference>
<gene>
    <name evidence="7" type="ORF">MEDL_30623</name>
</gene>
<evidence type="ECO:0000256" key="4">
    <source>
        <dbReference type="ARBA" id="ARBA00023136"/>
    </source>
</evidence>
<name>A0A8S3SCJ1_MYTED</name>
<evidence type="ECO:0000256" key="2">
    <source>
        <dbReference type="ARBA" id="ARBA00022692"/>
    </source>
</evidence>
<keyword evidence="4" id="KW-0472">Membrane</keyword>